<gene>
    <name evidence="1" type="ORF">QFC22_005773</name>
</gene>
<accession>A0ACC2WSD1</accession>
<protein>
    <submittedName>
        <fullName evidence="1">Uncharacterized protein</fullName>
    </submittedName>
</protein>
<reference evidence="1" key="1">
    <citation type="submission" date="2023-04" db="EMBL/GenBank/DDBJ databases">
        <title>Draft Genome sequencing of Naganishia species isolated from polar environments using Oxford Nanopore Technology.</title>
        <authorList>
            <person name="Leo P."/>
            <person name="Venkateswaran K."/>
        </authorList>
    </citation>
    <scope>NUCLEOTIDE SEQUENCE</scope>
    <source>
        <strain evidence="1">MNA-CCFEE 5425</strain>
    </source>
</reference>
<organism evidence="1 2">
    <name type="scientific">Naganishia vaughanmartiniae</name>
    <dbReference type="NCBI Taxonomy" id="1424756"/>
    <lineage>
        <taxon>Eukaryota</taxon>
        <taxon>Fungi</taxon>
        <taxon>Dikarya</taxon>
        <taxon>Basidiomycota</taxon>
        <taxon>Agaricomycotina</taxon>
        <taxon>Tremellomycetes</taxon>
        <taxon>Filobasidiales</taxon>
        <taxon>Filobasidiaceae</taxon>
        <taxon>Naganishia</taxon>
    </lineage>
</organism>
<sequence length="1242" mass="136982">MAPNGEGRAAALAKLKNRRDKAAGARGTSPDKIAIPEQSTSSAAYSRTSLTGISNSTYANTKILAPESSPIGPPSKYYGGAQTAAPPGPGAAAIRNNLFGGASDTASMSMNKPRRKEAELSEAEKQEMRQGKDLMQGLMSMAGGQQIARPDSRASTNDGDGLPPRKKQAIDSGSQTPSSPIMGSRSGSASVSLTGRLQSGLKVSASRSDSEGPSSRQSTPPALAFGASSGPQRISLVKKPASNGSSPVFSAAVSTPARRAPGTGSTSSISGVLNPDRLKSMYPDVRLDMIEQIIINHGDEPVAEVLKRVKAANDKQPYRPPGVASIKTIKAVATRAPVPLNSQRSQTPLSSPVIAQPVPKKNIKMVSAIYANRSERKPTQAEKDGESSPIKAHGDVKPSVPSPKTAISISDEEMQTDDDSDAEGARKGKGKMVLDEEGQDMDEVQALEVFNTCPADTLTGTIGRSYVRQIAKPKLNIASHSIVCSAEQAETIISLRPFATVAELRKKLTKKKGVSFGLFEQYIEVIQGYIEVDRCLTKCENIGKDIAETMEIWTGSSRAARSRTGTPDVGSLPGQSSQQSQDTGLHITSVDVEKIKAEIKVEQDQRRRKILKQFVTEQPPTLKEGVVLKDYQLLGVNWLYLLYAKGLSCILADDMGLGKTMQVISFMTLLRERGTKGPHLIIVPSSTLENWVREFQKFSPEIDVRTYYGSQNDRFHLREEYMEMADNDELEVLLTTYDMAWKPDDNKFLRRKIKFDCCIFDEGHTLKNFESQRYKSLIQIRSKWRLLLTGTPLQNNLQELVSLLNFIHEDIFEEAEEHLRQIFKVHNKGSANMLSQQRVSRARAMMTPFVLRRRKAQVLKDLPPKTDKVIECEMPPSQKQLYLETLRRSSSALAQQNLTEAERAEEKPKRGRKAVLEKKNDASANILMDLRKAALHPLLFRRVYDDKKIRQLARDCMIEPEFSTSNYDLIVEDMEVMSDAELYFFCERYRSVKHHALDMQHFMDVAKVKALQKVLKDSEKEDKRLLVFSQFTQMLDILQVILKHLNIQYIRLDGSTKVDERQSLVDEFTNNNKIKVFLLSTKAGGMGINLVAASVVCIFDQDFNPHNDRQAADRAYRIGQTREVEVIKLLTRKTIDEDIYRIGITKLKLDDAVGGNGTLPPTIAAGASGTTTPSGTGTGPDDLVDDTKAQSEVKKSLLSALRQKLVDEEGKIKDVTEEVLETSTAVGADEVVDDGVVHLKVE</sequence>
<dbReference type="EMBL" id="JASBWU010000019">
    <property type="protein sequence ID" value="KAJ9114321.1"/>
    <property type="molecule type" value="Genomic_DNA"/>
</dbReference>
<keyword evidence="2" id="KW-1185">Reference proteome</keyword>
<evidence type="ECO:0000313" key="1">
    <source>
        <dbReference type="EMBL" id="KAJ9114321.1"/>
    </source>
</evidence>
<comment type="caution">
    <text evidence="1">The sequence shown here is derived from an EMBL/GenBank/DDBJ whole genome shotgun (WGS) entry which is preliminary data.</text>
</comment>
<proteinExistence type="predicted"/>
<evidence type="ECO:0000313" key="2">
    <source>
        <dbReference type="Proteomes" id="UP001243375"/>
    </source>
</evidence>
<name>A0ACC2WSD1_9TREE</name>
<dbReference type="Proteomes" id="UP001243375">
    <property type="component" value="Unassembled WGS sequence"/>
</dbReference>